<accession>A0A9X3AHN1</accession>
<dbReference type="RefSeq" id="WP_259626750.1">
    <property type="nucleotide sequence ID" value="NZ_JANYMP010000017.1"/>
</dbReference>
<dbReference type="AlphaFoldDB" id="A0A9X3AHN1"/>
<evidence type="ECO:0000313" key="2">
    <source>
        <dbReference type="Proteomes" id="UP001141259"/>
    </source>
</evidence>
<evidence type="ECO:0000313" key="1">
    <source>
        <dbReference type="EMBL" id="MCS7481261.1"/>
    </source>
</evidence>
<name>A0A9X3AHN1_9PSEU</name>
<sequence>MIPGLVHSVLQLATRPLTDRRVTVRVGEADATMTVADVDCTLGALGLALGQFDDVRIVVEDVEWSGRTARRLAVSCVNVHVNPGPTLVAAPVEVELVLGAQDVGKLDIGADGVLRWGVVPLVPSVRDGELWVRTGFLPLRRQVPVPALPGGLRLTGVETAPGEVVVTARSEQWRERVPLTKLVRLLRSA</sequence>
<keyword evidence="2" id="KW-1185">Reference proteome</keyword>
<dbReference type="EMBL" id="JANYMP010000017">
    <property type="protein sequence ID" value="MCS7481261.1"/>
    <property type="molecule type" value="Genomic_DNA"/>
</dbReference>
<gene>
    <name evidence="1" type="ORF">NZH93_30765</name>
</gene>
<organism evidence="1 2">
    <name type="scientific">Umezawaea endophytica</name>
    <dbReference type="NCBI Taxonomy" id="1654476"/>
    <lineage>
        <taxon>Bacteria</taxon>
        <taxon>Bacillati</taxon>
        <taxon>Actinomycetota</taxon>
        <taxon>Actinomycetes</taxon>
        <taxon>Pseudonocardiales</taxon>
        <taxon>Pseudonocardiaceae</taxon>
        <taxon>Umezawaea</taxon>
    </lineage>
</organism>
<comment type="caution">
    <text evidence="1">The sequence shown here is derived from an EMBL/GenBank/DDBJ whole genome shotgun (WGS) entry which is preliminary data.</text>
</comment>
<proteinExistence type="predicted"/>
<protein>
    <submittedName>
        <fullName evidence="1">Uncharacterized protein</fullName>
    </submittedName>
</protein>
<dbReference type="Proteomes" id="UP001141259">
    <property type="component" value="Unassembled WGS sequence"/>
</dbReference>
<reference evidence="1" key="1">
    <citation type="submission" date="2022-08" db="EMBL/GenBank/DDBJ databases">
        <authorList>
            <person name="Tistechok S."/>
            <person name="Samborskyy M."/>
            <person name="Roman I."/>
        </authorList>
    </citation>
    <scope>NUCLEOTIDE SEQUENCE</scope>
    <source>
        <strain evidence="1">DSM 103496</strain>
    </source>
</reference>